<accession>A0ACC3CSR2</accession>
<gene>
    <name evidence="1" type="ORF">LTS18_001555</name>
</gene>
<protein>
    <submittedName>
        <fullName evidence="1">Uncharacterized protein</fullName>
    </submittedName>
</protein>
<reference evidence="1" key="1">
    <citation type="submission" date="2024-09" db="EMBL/GenBank/DDBJ databases">
        <title>Black Yeasts Isolated from many extreme environments.</title>
        <authorList>
            <person name="Coleine C."/>
            <person name="Stajich J.E."/>
            <person name="Selbmann L."/>
        </authorList>
    </citation>
    <scope>NUCLEOTIDE SEQUENCE</scope>
    <source>
        <strain evidence="1">CCFEE 5737</strain>
    </source>
</reference>
<name>A0ACC3CSR2_9PEZI</name>
<organism evidence="1 2">
    <name type="scientific">Coniosporium uncinatum</name>
    <dbReference type="NCBI Taxonomy" id="93489"/>
    <lineage>
        <taxon>Eukaryota</taxon>
        <taxon>Fungi</taxon>
        <taxon>Dikarya</taxon>
        <taxon>Ascomycota</taxon>
        <taxon>Pezizomycotina</taxon>
        <taxon>Dothideomycetes</taxon>
        <taxon>Dothideomycetes incertae sedis</taxon>
        <taxon>Coniosporium</taxon>
    </lineage>
</organism>
<evidence type="ECO:0000313" key="1">
    <source>
        <dbReference type="EMBL" id="KAK3044335.1"/>
    </source>
</evidence>
<dbReference type="Proteomes" id="UP001186974">
    <property type="component" value="Unassembled WGS sequence"/>
</dbReference>
<feature type="non-terminal residue" evidence="1">
    <location>
        <position position="272"/>
    </location>
</feature>
<evidence type="ECO:0000313" key="2">
    <source>
        <dbReference type="Proteomes" id="UP001186974"/>
    </source>
</evidence>
<proteinExistence type="predicted"/>
<keyword evidence="2" id="KW-1185">Reference proteome</keyword>
<sequence>MRERTPLPADLLKQLANLKLLLATGTQFQTFDLQAAKDLGIAVHSARGRGRSDKPAPPKSGDITKGGAHPTTQHTWAMILALARNVAKDDAVLKAGGWQTDLAIGLTGKTLGIVGLGRLGAAVARVGVLAWGMRVVCWSASLTQEKANQAAQELGLPVDQGGEKTFKAVEKDKLFQMADVVSVHYVLSERSKGVVGRKELEAMRTSALFVNTSRGPLADEEALLDTLEKGKIKGAALDVFDIEPLPKESPWRKTKWGEEGRSNVLLTPHMGY</sequence>
<dbReference type="EMBL" id="JAWDJW010012085">
    <property type="protein sequence ID" value="KAK3044335.1"/>
    <property type="molecule type" value="Genomic_DNA"/>
</dbReference>
<comment type="caution">
    <text evidence="1">The sequence shown here is derived from an EMBL/GenBank/DDBJ whole genome shotgun (WGS) entry which is preliminary data.</text>
</comment>